<dbReference type="InterPro" id="IPR036249">
    <property type="entry name" value="Thioredoxin-like_sf"/>
</dbReference>
<dbReference type="EMBL" id="MNBE01000695">
    <property type="protein sequence ID" value="OKO97268.1"/>
    <property type="molecule type" value="Genomic_DNA"/>
</dbReference>
<reference evidence="1 2" key="1">
    <citation type="submission" date="2016-10" db="EMBL/GenBank/DDBJ databases">
        <title>Genome sequence of the ascomycete fungus Penicillium subrubescens.</title>
        <authorList>
            <person name="De Vries R.P."/>
            <person name="Peng M."/>
            <person name="Dilokpimol A."/>
            <person name="Hilden K."/>
            <person name="Makela M.R."/>
            <person name="Grigoriev I."/>
            <person name="Riley R."/>
            <person name="Granchi Z."/>
        </authorList>
    </citation>
    <scope>NUCLEOTIDE SEQUENCE [LARGE SCALE GENOMIC DNA]</scope>
    <source>
        <strain evidence="1 2">CBS 132785</strain>
    </source>
</reference>
<dbReference type="STRING" id="1316194.A0A1Q5TAQ7"/>
<dbReference type="OrthoDB" id="10253744at2759"/>
<proteinExistence type="predicted"/>
<dbReference type="PANTHER" id="PTHR31902:SF8">
    <property type="entry name" value="SUCRASE_FERREDOXIN DOMAIN-CONTAINING PROTEIN"/>
    <property type="match status" value="1"/>
</dbReference>
<dbReference type="SUPFAM" id="SSF52833">
    <property type="entry name" value="Thioredoxin-like"/>
    <property type="match status" value="1"/>
</dbReference>
<keyword evidence="2" id="KW-1185">Reference proteome</keyword>
<evidence type="ECO:0000313" key="2">
    <source>
        <dbReference type="Proteomes" id="UP000186955"/>
    </source>
</evidence>
<name>A0A1Q5TAQ7_9EURO</name>
<gene>
    <name evidence="1" type="ORF">PENSUB_10062</name>
</gene>
<dbReference type="CDD" id="cd03062">
    <property type="entry name" value="TRX_Fd_Sucrase"/>
    <property type="match status" value="1"/>
</dbReference>
<dbReference type="Pfam" id="PF06999">
    <property type="entry name" value="Suc_Fer-like"/>
    <property type="match status" value="1"/>
</dbReference>
<dbReference type="Gene3D" id="3.40.30.10">
    <property type="entry name" value="Glutaredoxin"/>
    <property type="match status" value="1"/>
</dbReference>
<sequence length="295" mass="32899">MLRSLLSLARGSEPDYVFPKVNPEEDGPDCLRDCADCTIQFPEKVKIEDSMPLYGHIKQFHSHVLVATGRSDWKEKVGQERGSLMEAFEDSSAKSKRGRYMVSASNIQPPDHDGKEVEAGQPTTVLILPSFTFVDSVSQADVPNLVQQFIDTPADEKNGTGQICKGGGMTTRPCELDYVILLCSHKRRDARCGITAPLVKRELERHLRPLGLDRDADDSRPGGAGVFFVSHVGGHKFSANVLIYRKKDQQMIWLARVRPEHCEGIVKYTILQGKVVHPETQLRGGFDQIRGLTSW</sequence>
<evidence type="ECO:0000313" key="1">
    <source>
        <dbReference type="EMBL" id="OKO97268.1"/>
    </source>
</evidence>
<accession>A0A1Q5TAQ7</accession>
<dbReference type="AlphaFoldDB" id="A0A1Q5TAQ7"/>
<dbReference type="PANTHER" id="PTHR31902">
    <property type="entry name" value="ACTIN PATCHES DISTAL PROTEIN 1"/>
    <property type="match status" value="1"/>
</dbReference>
<protein>
    <submittedName>
        <fullName evidence="1">Actin patches distal protein 1</fullName>
    </submittedName>
</protein>
<organism evidence="1 2">
    <name type="scientific">Penicillium subrubescens</name>
    <dbReference type="NCBI Taxonomy" id="1316194"/>
    <lineage>
        <taxon>Eukaryota</taxon>
        <taxon>Fungi</taxon>
        <taxon>Dikarya</taxon>
        <taxon>Ascomycota</taxon>
        <taxon>Pezizomycotina</taxon>
        <taxon>Eurotiomycetes</taxon>
        <taxon>Eurotiomycetidae</taxon>
        <taxon>Eurotiales</taxon>
        <taxon>Aspergillaceae</taxon>
        <taxon>Penicillium</taxon>
    </lineage>
</organism>
<dbReference type="Proteomes" id="UP000186955">
    <property type="component" value="Unassembled WGS sequence"/>
</dbReference>
<dbReference type="InterPro" id="IPR009737">
    <property type="entry name" value="Aim32/Apd1-like"/>
</dbReference>
<comment type="caution">
    <text evidence="1">The sequence shown here is derived from an EMBL/GenBank/DDBJ whole genome shotgun (WGS) entry which is preliminary data.</text>
</comment>